<evidence type="ECO:0000313" key="2">
    <source>
        <dbReference type="EnsemblPlants" id="OPUNC03G26190.1"/>
    </source>
</evidence>
<keyword evidence="3" id="KW-1185">Reference proteome</keyword>
<dbReference type="HOGENOM" id="CLU_1963166_0_0_1"/>
<feature type="compositionally biased region" description="Pro residues" evidence="1">
    <location>
        <begin position="93"/>
        <end position="109"/>
    </location>
</feature>
<sequence length="128" mass="13635">MSRFRASIIYKLEKRIGLFGEAKILNSNGSVYNRAPTNEAGHQSLTAVAAEAGPLYMTKHNNFAGTLGQRSGSIFSGSERKKKTFHRSGLDSTPPPPPPAVARRPPPPTRLLAVAAVSANPPKTLSPS</sequence>
<evidence type="ECO:0000256" key="1">
    <source>
        <dbReference type="SAM" id="MobiDB-lite"/>
    </source>
</evidence>
<dbReference type="AlphaFoldDB" id="A0A0E0KH65"/>
<dbReference type="EnsemblPlants" id="OPUNC03G26190.1">
    <property type="protein sequence ID" value="OPUNC03G26190.1"/>
    <property type="gene ID" value="OPUNC03G26190"/>
</dbReference>
<feature type="compositionally biased region" description="Polar residues" evidence="1">
    <location>
        <begin position="67"/>
        <end position="76"/>
    </location>
</feature>
<protein>
    <submittedName>
        <fullName evidence="2">Uncharacterized protein</fullName>
    </submittedName>
</protein>
<evidence type="ECO:0000313" key="3">
    <source>
        <dbReference type="Proteomes" id="UP000026962"/>
    </source>
</evidence>
<accession>A0A0E0KH65</accession>
<reference evidence="2" key="1">
    <citation type="submission" date="2015-04" db="UniProtKB">
        <authorList>
            <consortium name="EnsemblPlants"/>
        </authorList>
    </citation>
    <scope>IDENTIFICATION</scope>
</reference>
<name>A0A0E0KH65_ORYPU</name>
<organism evidence="2">
    <name type="scientific">Oryza punctata</name>
    <name type="common">Red rice</name>
    <dbReference type="NCBI Taxonomy" id="4537"/>
    <lineage>
        <taxon>Eukaryota</taxon>
        <taxon>Viridiplantae</taxon>
        <taxon>Streptophyta</taxon>
        <taxon>Embryophyta</taxon>
        <taxon>Tracheophyta</taxon>
        <taxon>Spermatophyta</taxon>
        <taxon>Magnoliopsida</taxon>
        <taxon>Liliopsida</taxon>
        <taxon>Poales</taxon>
        <taxon>Poaceae</taxon>
        <taxon>BOP clade</taxon>
        <taxon>Oryzoideae</taxon>
        <taxon>Oryzeae</taxon>
        <taxon>Oryzinae</taxon>
        <taxon>Oryza</taxon>
    </lineage>
</organism>
<proteinExistence type="predicted"/>
<reference evidence="2" key="2">
    <citation type="submission" date="2018-05" db="EMBL/GenBank/DDBJ databases">
        <title>OpunRS2 (Oryza punctata Reference Sequence Version 2).</title>
        <authorList>
            <person name="Zhang J."/>
            <person name="Kudrna D."/>
            <person name="Lee S."/>
            <person name="Talag J."/>
            <person name="Welchert J."/>
            <person name="Wing R.A."/>
        </authorList>
    </citation>
    <scope>NUCLEOTIDE SEQUENCE [LARGE SCALE GENOMIC DNA]</scope>
</reference>
<dbReference type="Proteomes" id="UP000026962">
    <property type="component" value="Chromosome 3"/>
</dbReference>
<feature type="region of interest" description="Disordered" evidence="1">
    <location>
        <begin position="67"/>
        <end position="109"/>
    </location>
</feature>
<dbReference type="Gramene" id="OPUNC03G26190.1">
    <property type="protein sequence ID" value="OPUNC03G26190.1"/>
    <property type="gene ID" value="OPUNC03G26190"/>
</dbReference>